<organism evidence="1 2">
    <name type="scientific">Kickxella alabastrina</name>
    <dbReference type="NCBI Taxonomy" id="61397"/>
    <lineage>
        <taxon>Eukaryota</taxon>
        <taxon>Fungi</taxon>
        <taxon>Fungi incertae sedis</taxon>
        <taxon>Zoopagomycota</taxon>
        <taxon>Kickxellomycotina</taxon>
        <taxon>Kickxellomycetes</taxon>
        <taxon>Kickxellales</taxon>
        <taxon>Kickxellaceae</taxon>
        <taxon>Kickxella</taxon>
    </lineage>
</organism>
<gene>
    <name evidence="1" type="ORF">LPJ66_010678</name>
</gene>
<evidence type="ECO:0000313" key="2">
    <source>
        <dbReference type="Proteomes" id="UP001150581"/>
    </source>
</evidence>
<sequence length="259" mass="27216">MNNIRNVAAPYWAEFIGTLVLTFVGLGISAQNLTSKTTQHTEALNSSIGWGIAVTLGIWTSAHVSGGHINPAVSIARALFNGFSPAKLPGYLLAQTLGAFSAAFLVWLNYAQALAQLELTDPTGTHPATAAFITSNGTWEGLVAEVLGSFVFVLVIFAVTDGRSAGRPVAPLVIGLALTGVSLALSSPLAVSINPARDFGPRVFAALAYGFGVFTEGSLYFWVPLVGPVVGAALGAFVYEWLVKLDAEYQQHHVLEEGN</sequence>
<proteinExistence type="predicted"/>
<keyword evidence="2" id="KW-1185">Reference proteome</keyword>
<protein>
    <submittedName>
        <fullName evidence="1">Uncharacterized protein</fullName>
    </submittedName>
</protein>
<reference evidence="1" key="1">
    <citation type="submission" date="2022-07" db="EMBL/GenBank/DDBJ databases">
        <title>Phylogenomic reconstructions and comparative analyses of Kickxellomycotina fungi.</title>
        <authorList>
            <person name="Reynolds N.K."/>
            <person name="Stajich J.E."/>
            <person name="Barry K."/>
            <person name="Grigoriev I.V."/>
            <person name="Crous P."/>
            <person name="Smith M.E."/>
        </authorList>
    </citation>
    <scope>NUCLEOTIDE SEQUENCE</scope>
    <source>
        <strain evidence="1">Benny 63K</strain>
    </source>
</reference>
<evidence type="ECO:0000313" key="1">
    <source>
        <dbReference type="EMBL" id="KAJ1884294.1"/>
    </source>
</evidence>
<dbReference type="EMBL" id="JANBPG010002892">
    <property type="protein sequence ID" value="KAJ1884294.1"/>
    <property type="molecule type" value="Genomic_DNA"/>
</dbReference>
<accession>A0ACC1I228</accession>
<name>A0ACC1I228_9FUNG</name>
<comment type="caution">
    <text evidence="1">The sequence shown here is derived from an EMBL/GenBank/DDBJ whole genome shotgun (WGS) entry which is preliminary data.</text>
</comment>
<dbReference type="Proteomes" id="UP001150581">
    <property type="component" value="Unassembled WGS sequence"/>
</dbReference>